<evidence type="ECO:0000259" key="1">
    <source>
        <dbReference type="Pfam" id="PF02036"/>
    </source>
</evidence>
<comment type="caution">
    <text evidence="2">The sequence shown here is derived from an EMBL/GenBank/DDBJ whole genome shotgun (WGS) entry which is preliminary data.</text>
</comment>
<dbReference type="Pfam" id="PF02036">
    <property type="entry name" value="SCP2"/>
    <property type="match status" value="1"/>
</dbReference>
<protein>
    <submittedName>
        <fullName evidence="2">Sterol carrier protein</fullName>
    </submittedName>
</protein>
<dbReference type="InterPro" id="IPR003033">
    <property type="entry name" value="SCP2_sterol-bd_dom"/>
</dbReference>
<dbReference type="Gene3D" id="3.30.1050.10">
    <property type="entry name" value="SCP2 sterol-binding domain"/>
    <property type="match status" value="1"/>
</dbReference>
<gene>
    <name evidence="2" type="ORF">GGR27_002367</name>
</gene>
<organism evidence="2 3">
    <name type="scientific">Neolewinella antarctica</name>
    <dbReference type="NCBI Taxonomy" id="442734"/>
    <lineage>
        <taxon>Bacteria</taxon>
        <taxon>Pseudomonadati</taxon>
        <taxon>Bacteroidota</taxon>
        <taxon>Saprospiria</taxon>
        <taxon>Saprospirales</taxon>
        <taxon>Lewinellaceae</taxon>
        <taxon>Neolewinella</taxon>
    </lineage>
</organism>
<reference evidence="2 3" key="1">
    <citation type="submission" date="2020-03" db="EMBL/GenBank/DDBJ databases">
        <title>Genomic Encyclopedia of Type Strains, Phase IV (KMG-IV): sequencing the most valuable type-strain genomes for metagenomic binning, comparative biology and taxonomic classification.</title>
        <authorList>
            <person name="Goeker M."/>
        </authorList>
    </citation>
    <scope>NUCLEOTIDE SEQUENCE [LARGE SCALE GENOMIC DNA]</scope>
    <source>
        <strain evidence="2 3">DSM 105096</strain>
    </source>
</reference>
<name>A0ABX0XCB4_9BACT</name>
<evidence type="ECO:0000313" key="3">
    <source>
        <dbReference type="Proteomes" id="UP000770785"/>
    </source>
</evidence>
<sequence length="99" mass="10556">MTFEEFKEGVTKAGAKAPNLGKSLKLSLDEGTIFIDMTNDGGAVVTEDDKEADTVVTTDVDTLDQLRTGKLNPMMAMMGGKVKIKGDMGLAMKLQSLLS</sequence>
<proteinExistence type="predicted"/>
<dbReference type="SUPFAM" id="SSF55718">
    <property type="entry name" value="SCP-like"/>
    <property type="match status" value="1"/>
</dbReference>
<dbReference type="InterPro" id="IPR036527">
    <property type="entry name" value="SCP2_sterol-bd_dom_sf"/>
</dbReference>
<accession>A0ABX0XCB4</accession>
<dbReference type="PANTHER" id="PTHR10094">
    <property type="entry name" value="STEROL CARRIER PROTEIN 2 SCP-2 FAMILY PROTEIN"/>
    <property type="match status" value="1"/>
</dbReference>
<feature type="domain" description="SCP2" evidence="1">
    <location>
        <begin position="13"/>
        <end position="98"/>
    </location>
</feature>
<dbReference type="PANTHER" id="PTHR10094:SF25">
    <property type="entry name" value="SCP2 STEROL-BINDING DOMAIN-CONTAINING PROTEIN 1"/>
    <property type="match status" value="1"/>
</dbReference>
<dbReference type="RefSeq" id="WP_168037615.1">
    <property type="nucleotide sequence ID" value="NZ_JAATJH010000003.1"/>
</dbReference>
<evidence type="ECO:0000313" key="2">
    <source>
        <dbReference type="EMBL" id="NJC26857.1"/>
    </source>
</evidence>
<keyword evidence="3" id="KW-1185">Reference proteome</keyword>
<dbReference type="Proteomes" id="UP000770785">
    <property type="component" value="Unassembled WGS sequence"/>
</dbReference>
<dbReference type="EMBL" id="JAATJH010000003">
    <property type="protein sequence ID" value="NJC26857.1"/>
    <property type="molecule type" value="Genomic_DNA"/>
</dbReference>